<dbReference type="AlphaFoldDB" id="A0A8X6R3W4"/>
<comment type="caution">
    <text evidence="2">The sequence shown here is derived from an EMBL/GenBank/DDBJ whole genome shotgun (WGS) entry which is preliminary data.</text>
</comment>
<proteinExistence type="predicted"/>
<accession>A0A8X6R3W4</accession>
<feature type="compositionally biased region" description="Polar residues" evidence="1">
    <location>
        <begin position="19"/>
        <end position="29"/>
    </location>
</feature>
<evidence type="ECO:0000256" key="1">
    <source>
        <dbReference type="SAM" id="MobiDB-lite"/>
    </source>
</evidence>
<feature type="region of interest" description="Disordered" evidence="1">
    <location>
        <begin position="273"/>
        <end position="342"/>
    </location>
</feature>
<sequence>MKRKLTGSQHEVPHEEGETSQSFSPQEAQNPPEENVPLLESDSHEPGSNEETKNNLLQSSISLKLFLKESISDIEKSFEYTKKLANLYSSGHEFMKILRLEDVCLRPIEYALKTKAYNLVREMISSLKTTINIALRIDKSKLFYFLQNMRKHFTEKDLYITKAIRDVLEMYLLIPVITEKLKDFNAIDYRELKKYKRHMKARTASECQMNGSSKLKESVPSGVMCLLKLVEAMQIRALCSHLEFVRNHLRDSAEGVEALTCMMHGMKSSENFHSNFSDNHTSVAHTTETDGSSRINETTESCNVGDDKPNGDATNLIRIEEESFEGDESSDSEDSSKSRQEPISKRSNFFARVLSWIDELDTMHDELKTKYLECTTLVRNFTIKMPNTREEHLEYVEEYIKVRKHHYSMKQSIIEAKRIADQRFQEVVKGILEFCIESGMAGKVAATLNIFLWFLVLSQKLSDYVDNDDIYMNFLGNLVCTE</sequence>
<evidence type="ECO:0000313" key="3">
    <source>
        <dbReference type="Proteomes" id="UP000887013"/>
    </source>
</evidence>
<reference evidence="2" key="1">
    <citation type="submission" date="2020-08" db="EMBL/GenBank/DDBJ databases">
        <title>Multicomponent nature underlies the extraordinary mechanical properties of spider dragline silk.</title>
        <authorList>
            <person name="Kono N."/>
            <person name="Nakamura H."/>
            <person name="Mori M."/>
            <person name="Yoshida Y."/>
            <person name="Ohtoshi R."/>
            <person name="Malay A.D."/>
            <person name="Moran D.A.P."/>
            <person name="Tomita M."/>
            <person name="Numata K."/>
            <person name="Arakawa K."/>
        </authorList>
    </citation>
    <scope>NUCLEOTIDE SEQUENCE</scope>
</reference>
<evidence type="ECO:0000313" key="2">
    <source>
        <dbReference type="EMBL" id="GFU58922.1"/>
    </source>
</evidence>
<feature type="region of interest" description="Disordered" evidence="1">
    <location>
        <begin position="1"/>
        <end position="54"/>
    </location>
</feature>
<name>A0A8X6R3W4_NEPPI</name>
<feature type="compositionally biased region" description="Polar residues" evidence="1">
    <location>
        <begin position="273"/>
        <end position="302"/>
    </location>
</feature>
<feature type="compositionally biased region" description="Basic and acidic residues" evidence="1">
    <location>
        <begin position="41"/>
        <end position="53"/>
    </location>
</feature>
<dbReference type="Proteomes" id="UP000887013">
    <property type="component" value="Unassembled WGS sequence"/>
</dbReference>
<organism evidence="2 3">
    <name type="scientific">Nephila pilipes</name>
    <name type="common">Giant wood spider</name>
    <name type="synonym">Nephila maculata</name>
    <dbReference type="NCBI Taxonomy" id="299642"/>
    <lineage>
        <taxon>Eukaryota</taxon>
        <taxon>Metazoa</taxon>
        <taxon>Ecdysozoa</taxon>
        <taxon>Arthropoda</taxon>
        <taxon>Chelicerata</taxon>
        <taxon>Arachnida</taxon>
        <taxon>Araneae</taxon>
        <taxon>Araneomorphae</taxon>
        <taxon>Entelegynae</taxon>
        <taxon>Araneoidea</taxon>
        <taxon>Nephilidae</taxon>
        <taxon>Nephila</taxon>
    </lineage>
</organism>
<feature type="compositionally biased region" description="Acidic residues" evidence="1">
    <location>
        <begin position="322"/>
        <end position="333"/>
    </location>
</feature>
<protein>
    <submittedName>
        <fullName evidence="2">Uncharacterized protein</fullName>
    </submittedName>
</protein>
<keyword evidence="3" id="KW-1185">Reference proteome</keyword>
<dbReference type="EMBL" id="BMAW01040235">
    <property type="protein sequence ID" value="GFU58922.1"/>
    <property type="molecule type" value="Genomic_DNA"/>
</dbReference>
<gene>
    <name evidence="2" type="ORF">NPIL_528291</name>
</gene>